<dbReference type="AlphaFoldDB" id="A0A2K9LKC3"/>
<organism evidence="1 2">
    <name type="scientific">Ketobacter alkanivorans</name>
    <dbReference type="NCBI Taxonomy" id="1917421"/>
    <lineage>
        <taxon>Bacteria</taxon>
        <taxon>Pseudomonadati</taxon>
        <taxon>Pseudomonadota</taxon>
        <taxon>Gammaproteobacteria</taxon>
        <taxon>Pseudomonadales</taxon>
        <taxon>Ketobacteraceae</taxon>
        <taxon>Ketobacter</taxon>
    </lineage>
</organism>
<sequence length="196" mass="22232">MPAIVVLKNGVELAAVNTDAFNIMTVNLHGDVSGEEFSTLDFFGGVYGCGDKDCHLLWVNDVDVACTDTIEIRFVDAVTLESKGKTIEEIYTKDDSGDQNTETMEQTFEYLEGLPRARVNFKYKTETSRGDVSIFETSESDWSYHCLAMWQNFKPDKIRVTLTSNELSRIRHQEAGKKLFEHTLHQGDWVKVSFIT</sequence>
<protein>
    <submittedName>
        <fullName evidence="1">Uncharacterized protein</fullName>
    </submittedName>
</protein>
<dbReference type="RefSeq" id="WP_101892554.1">
    <property type="nucleotide sequence ID" value="NZ_CP022684.1"/>
</dbReference>
<dbReference type="KEGG" id="kak:Kalk_01660"/>
<reference evidence="2" key="1">
    <citation type="submission" date="2017-08" db="EMBL/GenBank/DDBJ databases">
        <title>Direct submision.</title>
        <authorList>
            <person name="Kim S.-J."/>
            <person name="Rhee S.-K."/>
        </authorList>
    </citation>
    <scope>NUCLEOTIDE SEQUENCE [LARGE SCALE GENOMIC DNA]</scope>
    <source>
        <strain evidence="2">GI5</strain>
    </source>
</reference>
<keyword evidence="2" id="KW-1185">Reference proteome</keyword>
<proteinExistence type="predicted"/>
<evidence type="ECO:0000313" key="2">
    <source>
        <dbReference type="Proteomes" id="UP000235116"/>
    </source>
</evidence>
<dbReference type="Proteomes" id="UP000235116">
    <property type="component" value="Chromosome"/>
</dbReference>
<dbReference type="OrthoDB" id="8776148at2"/>
<gene>
    <name evidence="1" type="ORF">Kalk_01660</name>
</gene>
<evidence type="ECO:0000313" key="1">
    <source>
        <dbReference type="EMBL" id="AUM11214.1"/>
    </source>
</evidence>
<accession>A0A2K9LKC3</accession>
<dbReference type="EMBL" id="CP022684">
    <property type="protein sequence ID" value="AUM11214.1"/>
    <property type="molecule type" value="Genomic_DNA"/>
</dbReference>
<name>A0A2K9LKC3_9GAMM</name>